<dbReference type="PANTHER" id="PTHR30543:SF21">
    <property type="entry name" value="NAD(P)H-DEPENDENT FMN REDUCTASE LOT6"/>
    <property type="match status" value="1"/>
</dbReference>
<dbReference type="KEGG" id="mfy:HH212_15670"/>
<dbReference type="AlphaFoldDB" id="A0A7Z2VY66"/>
<organism evidence="3 4">
    <name type="scientific">Massilia forsythiae</name>
    <dbReference type="NCBI Taxonomy" id="2728020"/>
    <lineage>
        <taxon>Bacteria</taxon>
        <taxon>Pseudomonadati</taxon>
        <taxon>Pseudomonadota</taxon>
        <taxon>Betaproteobacteria</taxon>
        <taxon>Burkholderiales</taxon>
        <taxon>Oxalobacteraceae</taxon>
        <taxon>Telluria group</taxon>
        <taxon>Massilia</taxon>
    </lineage>
</organism>
<dbReference type="Proteomes" id="UP000502415">
    <property type="component" value="Chromosome"/>
</dbReference>
<evidence type="ECO:0000256" key="1">
    <source>
        <dbReference type="SAM" id="MobiDB-lite"/>
    </source>
</evidence>
<keyword evidence="4" id="KW-1185">Reference proteome</keyword>
<dbReference type="RefSeq" id="WP_170203316.1">
    <property type="nucleotide sequence ID" value="NZ_CP051685.1"/>
</dbReference>
<evidence type="ECO:0000259" key="2">
    <source>
        <dbReference type="Pfam" id="PF03358"/>
    </source>
</evidence>
<sequence>MIKIGVIAGSTRPGRRALDVANWVLDVAGMRGDAVFELVDIQEYKLPLLDEPVPPSMGQYTQPHTKVWSAKIAGFDGFVFVTPEYNHGTSGALKNAIDFLFKEWNDKAAGFVSYGSIGGARAVESLRLVMGELMVADVRAQVMLTLRDDWQEHAFKPREHHEQALDTLLDQVVAWSRALKTLRHDAEQPALADAPQLAPELAAEAPPPGRRVGSM</sequence>
<feature type="compositionally biased region" description="Low complexity" evidence="1">
    <location>
        <begin position="190"/>
        <end position="204"/>
    </location>
</feature>
<dbReference type="InterPro" id="IPR029039">
    <property type="entry name" value="Flavoprotein-like_sf"/>
</dbReference>
<feature type="region of interest" description="Disordered" evidence="1">
    <location>
        <begin position="190"/>
        <end position="215"/>
    </location>
</feature>
<reference evidence="3 4" key="1">
    <citation type="submission" date="2020-04" db="EMBL/GenBank/DDBJ databases">
        <title>Genome sequencing of novel species.</title>
        <authorList>
            <person name="Heo J."/>
            <person name="Kim S.-J."/>
            <person name="Kim J.-S."/>
            <person name="Hong S.-B."/>
            <person name="Kwon S.-W."/>
        </authorList>
    </citation>
    <scope>NUCLEOTIDE SEQUENCE [LARGE SCALE GENOMIC DNA]</scope>
    <source>
        <strain evidence="3 4">GN2-R2</strain>
    </source>
</reference>
<dbReference type="Pfam" id="PF03358">
    <property type="entry name" value="FMN_red"/>
    <property type="match status" value="1"/>
</dbReference>
<evidence type="ECO:0000313" key="4">
    <source>
        <dbReference type="Proteomes" id="UP000502415"/>
    </source>
</evidence>
<proteinExistence type="predicted"/>
<evidence type="ECO:0000313" key="3">
    <source>
        <dbReference type="EMBL" id="QJE01289.1"/>
    </source>
</evidence>
<dbReference type="EMBL" id="CP051685">
    <property type="protein sequence ID" value="QJE01289.1"/>
    <property type="molecule type" value="Genomic_DNA"/>
</dbReference>
<dbReference type="GO" id="GO:0016491">
    <property type="term" value="F:oxidoreductase activity"/>
    <property type="evidence" value="ECO:0007669"/>
    <property type="project" value="InterPro"/>
</dbReference>
<protein>
    <submittedName>
        <fullName evidence="3">NAD(P)H-dependent oxidoreductase</fullName>
    </submittedName>
</protein>
<dbReference type="SUPFAM" id="SSF52218">
    <property type="entry name" value="Flavoproteins"/>
    <property type="match status" value="1"/>
</dbReference>
<dbReference type="PANTHER" id="PTHR30543">
    <property type="entry name" value="CHROMATE REDUCTASE"/>
    <property type="match status" value="1"/>
</dbReference>
<dbReference type="GO" id="GO:0005829">
    <property type="term" value="C:cytosol"/>
    <property type="evidence" value="ECO:0007669"/>
    <property type="project" value="TreeGrafter"/>
</dbReference>
<dbReference type="InterPro" id="IPR050712">
    <property type="entry name" value="NAD(P)H-dep_reductase"/>
</dbReference>
<name>A0A7Z2VY66_9BURK</name>
<dbReference type="InterPro" id="IPR005025">
    <property type="entry name" value="FMN_Rdtase-like_dom"/>
</dbReference>
<gene>
    <name evidence="3" type="ORF">HH212_15670</name>
</gene>
<dbReference type="Gene3D" id="3.40.50.360">
    <property type="match status" value="1"/>
</dbReference>
<dbReference type="GO" id="GO:0010181">
    <property type="term" value="F:FMN binding"/>
    <property type="evidence" value="ECO:0007669"/>
    <property type="project" value="TreeGrafter"/>
</dbReference>
<accession>A0A7Z2VY66</accession>
<feature type="domain" description="NADPH-dependent FMN reductase-like" evidence="2">
    <location>
        <begin position="2"/>
        <end position="144"/>
    </location>
</feature>